<dbReference type="Gene3D" id="3.50.50.60">
    <property type="entry name" value="FAD/NAD(P)-binding domain"/>
    <property type="match status" value="2"/>
</dbReference>
<reference evidence="8" key="1">
    <citation type="submission" date="2022-10" db="EMBL/GenBank/DDBJ databases">
        <title>Tapping the CABI collections for fungal endophytes: first genome assemblies for Collariella, Neodidymelliopsis, Ascochyta clinopodiicola, Didymella pomorum, Didymosphaeria variabile, Neocosmospora piperis and Neocucurbitaria cava.</title>
        <authorList>
            <person name="Hill R."/>
        </authorList>
    </citation>
    <scope>NUCLEOTIDE SEQUENCE</scope>
    <source>
        <strain evidence="8">IMI 356815</strain>
    </source>
</reference>
<dbReference type="InterPro" id="IPR020946">
    <property type="entry name" value="Flavin_mOase-like"/>
</dbReference>
<dbReference type="EMBL" id="JAPEUX010000002">
    <property type="protein sequence ID" value="KAJ4358703.1"/>
    <property type="molecule type" value="Genomic_DNA"/>
</dbReference>
<protein>
    <submittedName>
        <fullName evidence="8">Monooxygenase</fullName>
    </submittedName>
</protein>
<dbReference type="FunFam" id="3.50.50.60:FF:000138">
    <property type="entry name" value="Flavin-containing monooxygenase"/>
    <property type="match status" value="1"/>
</dbReference>
<evidence type="ECO:0000256" key="3">
    <source>
        <dbReference type="ARBA" id="ARBA00022630"/>
    </source>
</evidence>
<dbReference type="GO" id="GO:0050661">
    <property type="term" value="F:NADP binding"/>
    <property type="evidence" value="ECO:0007669"/>
    <property type="project" value="InterPro"/>
</dbReference>
<keyword evidence="5" id="KW-0521">NADP</keyword>
<dbReference type="PIRSF" id="PIRSF000332">
    <property type="entry name" value="FMO"/>
    <property type="match status" value="1"/>
</dbReference>
<dbReference type="AlphaFoldDB" id="A0A9W9CFE0"/>
<dbReference type="InterPro" id="IPR050346">
    <property type="entry name" value="FMO-like"/>
</dbReference>
<evidence type="ECO:0000256" key="7">
    <source>
        <dbReference type="ARBA" id="ARBA00023033"/>
    </source>
</evidence>
<dbReference type="InterPro" id="IPR000960">
    <property type="entry name" value="Flavin_mOase"/>
</dbReference>
<dbReference type="GO" id="GO:0050660">
    <property type="term" value="F:flavin adenine dinucleotide binding"/>
    <property type="evidence" value="ECO:0007669"/>
    <property type="project" value="InterPro"/>
</dbReference>
<keyword evidence="6" id="KW-0560">Oxidoreductase</keyword>
<keyword evidence="7 8" id="KW-0503">Monooxygenase</keyword>
<accession>A0A9W9CFE0</accession>
<evidence type="ECO:0000256" key="2">
    <source>
        <dbReference type="ARBA" id="ARBA00009183"/>
    </source>
</evidence>
<comment type="cofactor">
    <cofactor evidence="1">
        <name>FAD</name>
        <dbReference type="ChEBI" id="CHEBI:57692"/>
    </cofactor>
</comment>
<dbReference type="RefSeq" id="XP_056075562.1">
    <property type="nucleotide sequence ID" value="XM_056212089.1"/>
</dbReference>
<dbReference type="Pfam" id="PF00743">
    <property type="entry name" value="FMO-like"/>
    <property type="match status" value="2"/>
</dbReference>
<dbReference type="PRINTS" id="PR00370">
    <property type="entry name" value="FMOXYGENASE"/>
</dbReference>
<comment type="similarity">
    <text evidence="2">Belongs to the FMO family.</text>
</comment>
<name>A0A9W9CFE0_9PLEO</name>
<evidence type="ECO:0000256" key="1">
    <source>
        <dbReference type="ARBA" id="ARBA00001974"/>
    </source>
</evidence>
<sequence length="383" mass="42680">METFTNIKSIAVIGAGPTGLAAVKYLKAENAFDRIVVFEQRHEVGGVWNYTGDSFQQHQSDLTIPRTKLAESVEQPVLIRTATGAANHVFPSPIYESLETNIPHTLMNYSDQPFPTDCPLFPPHRVVKQYLEEYADDIRGHLKLETQITQVRLVRDDGARNTKWAIRYFDMASGTSCEENFDAVVCASGHYSDPFVPEIPGISEFNGKYPGVISHSKYYRNPGPYADKKVIVVGNSASGLDISRQISTVAAQVIVSEKKKPTTLHNDLESIAYRPEIAEFFADSRTVCFINGDTVANIDNIIFCTGYQYSFPFLKDLDPPVATTGERTRNVYQHIFYNLEPTLAFLALPQRIVPFPVAEAQAAYVARVFSGRLVLPTLAEMKA</sequence>
<dbReference type="Proteomes" id="UP001140513">
    <property type="component" value="Unassembled WGS sequence"/>
</dbReference>
<dbReference type="SUPFAM" id="SSF51905">
    <property type="entry name" value="FAD/NAD(P)-binding domain"/>
    <property type="match status" value="2"/>
</dbReference>
<organism evidence="8 9">
    <name type="scientific">Didymosphaeria variabile</name>
    <dbReference type="NCBI Taxonomy" id="1932322"/>
    <lineage>
        <taxon>Eukaryota</taxon>
        <taxon>Fungi</taxon>
        <taxon>Dikarya</taxon>
        <taxon>Ascomycota</taxon>
        <taxon>Pezizomycotina</taxon>
        <taxon>Dothideomycetes</taxon>
        <taxon>Pleosporomycetidae</taxon>
        <taxon>Pleosporales</taxon>
        <taxon>Massarineae</taxon>
        <taxon>Didymosphaeriaceae</taxon>
        <taxon>Didymosphaeria</taxon>
    </lineage>
</organism>
<dbReference type="GeneID" id="80906817"/>
<evidence type="ECO:0000256" key="4">
    <source>
        <dbReference type="ARBA" id="ARBA00022827"/>
    </source>
</evidence>
<dbReference type="InterPro" id="IPR036188">
    <property type="entry name" value="FAD/NAD-bd_sf"/>
</dbReference>
<evidence type="ECO:0000256" key="5">
    <source>
        <dbReference type="ARBA" id="ARBA00022857"/>
    </source>
</evidence>
<evidence type="ECO:0000313" key="9">
    <source>
        <dbReference type="Proteomes" id="UP001140513"/>
    </source>
</evidence>
<evidence type="ECO:0000256" key="6">
    <source>
        <dbReference type="ARBA" id="ARBA00023002"/>
    </source>
</evidence>
<keyword evidence="3" id="KW-0285">Flavoprotein</keyword>
<dbReference type="OrthoDB" id="66881at2759"/>
<dbReference type="GO" id="GO:0004499">
    <property type="term" value="F:N,N-dimethylaniline monooxygenase activity"/>
    <property type="evidence" value="ECO:0007669"/>
    <property type="project" value="InterPro"/>
</dbReference>
<gene>
    <name evidence="8" type="primary">FMO1_1</name>
    <name evidence="8" type="ORF">N0V89_003287</name>
</gene>
<proteinExistence type="inferred from homology"/>
<evidence type="ECO:0000313" key="8">
    <source>
        <dbReference type="EMBL" id="KAJ4358703.1"/>
    </source>
</evidence>
<dbReference type="Pfam" id="PF13450">
    <property type="entry name" value="NAD_binding_8"/>
    <property type="match status" value="1"/>
</dbReference>
<dbReference type="PANTHER" id="PTHR23023">
    <property type="entry name" value="DIMETHYLANILINE MONOOXYGENASE"/>
    <property type="match status" value="1"/>
</dbReference>
<keyword evidence="9" id="KW-1185">Reference proteome</keyword>
<keyword evidence="4" id="KW-0274">FAD</keyword>
<comment type="caution">
    <text evidence="8">The sequence shown here is derived from an EMBL/GenBank/DDBJ whole genome shotgun (WGS) entry which is preliminary data.</text>
</comment>